<comment type="subcellular location">
    <subcellularLocation>
        <location evidence="2">Secreted</location>
    </subcellularLocation>
</comment>
<evidence type="ECO:0000256" key="11">
    <source>
        <dbReference type="ARBA" id="ARBA00023049"/>
    </source>
</evidence>
<dbReference type="Pfam" id="PF02244">
    <property type="entry name" value="Propep_M14"/>
    <property type="match status" value="1"/>
</dbReference>
<comment type="cofactor">
    <cofactor evidence="1">
        <name>Zn(2+)</name>
        <dbReference type="ChEBI" id="CHEBI:29105"/>
    </cofactor>
</comment>
<accession>A0A6L2PYS8</accession>
<feature type="region of interest" description="Disordered" evidence="15">
    <location>
        <begin position="123"/>
        <end position="146"/>
    </location>
</feature>
<evidence type="ECO:0000256" key="12">
    <source>
        <dbReference type="ARBA" id="ARBA00023157"/>
    </source>
</evidence>
<sequence>MHLFSVLRADLECVCVERIVEYLTILLRIRGFLGSCPSQQLDVANQCLNDLSNWTHMRITSCPNSGKETPNQVFWMIQSNGQAFNSLNLPPSLNNLHCRLSRYKGTMLKQGTAALYPHCHAGTEESDSNTLDSMSPGLKSKPQEYSSRKVPRNINIKLQIACSHFDHYRNRIQTANEQQYECGSKFIKRKTTKTGLQAYTNECKFAAVETGNFTSEWFHPSPSRQCIHSLKLDIEIFISEETENVVQTYSESLLLPRTYMMQDDVEETSGIPEARFFNFGSIGSLGSYFTKFYRYFESGMNLLWGFDDDVADKWDGSAKKVNYKRHQLLRVIPRTDMQVDDILAMREEIEELMFWTQPAKNHSADILVRPDLVPDVKEFLQLRGLEFVVLFKDVQKAINAQNPGMSRDERIELRNSKGHEMTFKRYHRYSDMLRYLDYLSLKYPELVEMLTIGKSSLGQPLKVIKISTGQLTKNGEVKPAVWIDGGMHAREWISPAVVMYTLKQLVENFRVNRRVVEGADWYILPVSNPDGYEYSHTIDRFWRKTRSNHESQDLESSRTLTSFLWGETCRGVDMNRNWDFHWGEVGASDDPCQETYAGPRPFSEPETKAISDFIMDRKDRIKLYLTMHAYSQMWLIPWGYTNKKAGDYDDLMSMGKKAVDALNRVSGTLYQLGPAPSLLYPTSGGADDWAKGAAGIKYAYTVELRDDGTYGFLLPASQIVPTGKETFAAIKAIAKAIVCKN</sequence>
<evidence type="ECO:0000259" key="16">
    <source>
        <dbReference type="PROSITE" id="PS52035"/>
    </source>
</evidence>
<keyword evidence="10" id="KW-0862">Zinc</keyword>
<dbReference type="EMBL" id="BLKM01000505">
    <property type="protein sequence ID" value="GFG34897.1"/>
    <property type="molecule type" value="Genomic_DNA"/>
</dbReference>
<keyword evidence="6" id="KW-0645">Protease</keyword>
<evidence type="ECO:0000313" key="18">
    <source>
        <dbReference type="Proteomes" id="UP000502823"/>
    </source>
</evidence>
<keyword evidence="9" id="KW-0378">Hydrolase</keyword>
<evidence type="ECO:0000256" key="7">
    <source>
        <dbReference type="ARBA" id="ARBA00022723"/>
    </source>
</evidence>
<comment type="caution">
    <text evidence="17">The sequence shown here is derived from an EMBL/GenBank/DDBJ whole genome shotgun (WGS) entry which is preliminary data.</text>
</comment>
<dbReference type="InterPro" id="IPR057246">
    <property type="entry name" value="CARBOXYPEPT_ZN_1"/>
</dbReference>
<dbReference type="GO" id="GO:0004181">
    <property type="term" value="F:metallocarboxypeptidase activity"/>
    <property type="evidence" value="ECO:0007669"/>
    <property type="project" value="InterPro"/>
</dbReference>
<evidence type="ECO:0000256" key="2">
    <source>
        <dbReference type="ARBA" id="ARBA00004613"/>
    </source>
</evidence>
<dbReference type="FunFam" id="3.40.630.10:FF:000040">
    <property type="entry name" value="zinc carboxypeptidase"/>
    <property type="match status" value="1"/>
</dbReference>
<feature type="domain" description="Peptidase M14" evidence="16">
    <location>
        <begin position="425"/>
        <end position="737"/>
    </location>
</feature>
<proteinExistence type="inferred from homology"/>
<evidence type="ECO:0000256" key="8">
    <source>
        <dbReference type="ARBA" id="ARBA00022729"/>
    </source>
</evidence>
<evidence type="ECO:0000256" key="14">
    <source>
        <dbReference type="PROSITE-ProRule" id="PRU01379"/>
    </source>
</evidence>
<dbReference type="InterPro" id="IPR000834">
    <property type="entry name" value="Peptidase_M14"/>
</dbReference>
<feature type="active site" description="Proton donor/acceptor" evidence="14">
    <location>
        <position position="703"/>
    </location>
</feature>
<evidence type="ECO:0000256" key="3">
    <source>
        <dbReference type="ARBA" id="ARBA00005988"/>
    </source>
</evidence>
<dbReference type="OrthoDB" id="3626597at2759"/>
<reference evidence="18" key="1">
    <citation type="submission" date="2020-01" db="EMBL/GenBank/DDBJ databases">
        <title>Draft genome sequence of the Termite Coptotermes fromosanus.</title>
        <authorList>
            <person name="Itakura S."/>
            <person name="Yosikawa Y."/>
            <person name="Umezawa K."/>
        </authorList>
    </citation>
    <scope>NUCLEOTIDE SEQUENCE [LARGE SCALE GENOMIC DNA]</scope>
</reference>
<dbReference type="SMART" id="SM00631">
    <property type="entry name" value="Zn_pept"/>
    <property type="match status" value="1"/>
</dbReference>
<evidence type="ECO:0000256" key="9">
    <source>
        <dbReference type="ARBA" id="ARBA00022801"/>
    </source>
</evidence>
<name>A0A6L2PYS8_COPFO</name>
<evidence type="ECO:0000256" key="10">
    <source>
        <dbReference type="ARBA" id="ARBA00022833"/>
    </source>
</evidence>
<dbReference type="Gene3D" id="3.30.70.340">
    <property type="entry name" value="Metallocarboxypeptidase-like"/>
    <property type="match status" value="1"/>
</dbReference>
<dbReference type="SUPFAM" id="SSF54897">
    <property type="entry name" value="Protease propeptides/inhibitors"/>
    <property type="match status" value="1"/>
</dbReference>
<keyword evidence="5" id="KW-0121">Carboxypeptidase</keyword>
<dbReference type="PROSITE" id="PS52035">
    <property type="entry name" value="PEPTIDASE_M14"/>
    <property type="match status" value="1"/>
</dbReference>
<dbReference type="CDD" id="cd03860">
    <property type="entry name" value="M14_CP_A-B_like"/>
    <property type="match status" value="1"/>
</dbReference>
<dbReference type="Gene3D" id="3.40.630.10">
    <property type="entry name" value="Zn peptidases"/>
    <property type="match status" value="1"/>
</dbReference>
<dbReference type="PRINTS" id="PR00765">
    <property type="entry name" value="CRBOXYPTASEA"/>
</dbReference>
<evidence type="ECO:0000256" key="5">
    <source>
        <dbReference type="ARBA" id="ARBA00022645"/>
    </source>
</evidence>
<evidence type="ECO:0000256" key="6">
    <source>
        <dbReference type="ARBA" id="ARBA00022670"/>
    </source>
</evidence>
<keyword evidence="8" id="KW-0732">Signal</keyword>
<organism evidence="17 18">
    <name type="scientific">Coptotermes formosanus</name>
    <name type="common">Formosan subterranean termite</name>
    <dbReference type="NCBI Taxonomy" id="36987"/>
    <lineage>
        <taxon>Eukaryota</taxon>
        <taxon>Metazoa</taxon>
        <taxon>Ecdysozoa</taxon>
        <taxon>Arthropoda</taxon>
        <taxon>Hexapoda</taxon>
        <taxon>Insecta</taxon>
        <taxon>Pterygota</taxon>
        <taxon>Neoptera</taxon>
        <taxon>Polyneoptera</taxon>
        <taxon>Dictyoptera</taxon>
        <taxon>Blattodea</taxon>
        <taxon>Blattoidea</taxon>
        <taxon>Termitoidae</taxon>
        <taxon>Rhinotermitidae</taxon>
        <taxon>Coptotermes</taxon>
    </lineage>
</organism>
<dbReference type="AlphaFoldDB" id="A0A6L2PYS8"/>
<evidence type="ECO:0000256" key="1">
    <source>
        <dbReference type="ARBA" id="ARBA00001947"/>
    </source>
</evidence>
<keyword evidence="18" id="KW-1185">Reference proteome</keyword>
<evidence type="ECO:0000256" key="15">
    <source>
        <dbReference type="SAM" id="MobiDB-lite"/>
    </source>
</evidence>
<dbReference type="InParanoid" id="A0A6L2PYS8"/>
<keyword evidence="11" id="KW-0482">Metalloprotease</keyword>
<dbReference type="InterPro" id="IPR036990">
    <property type="entry name" value="M14A-like_propep"/>
</dbReference>
<dbReference type="PROSITE" id="PS00132">
    <property type="entry name" value="CARBOXYPEPT_ZN_1"/>
    <property type="match status" value="1"/>
</dbReference>
<evidence type="ECO:0000313" key="17">
    <source>
        <dbReference type="EMBL" id="GFG34897.1"/>
    </source>
</evidence>
<dbReference type="SUPFAM" id="SSF53187">
    <property type="entry name" value="Zn-dependent exopeptidases"/>
    <property type="match status" value="1"/>
</dbReference>
<dbReference type="Proteomes" id="UP000502823">
    <property type="component" value="Unassembled WGS sequence"/>
</dbReference>
<comment type="function">
    <text evidence="13">Involved in the digestion of the blood meal.</text>
</comment>
<dbReference type="FunCoup" id="A0A6L2PYS8">
    <property type="interactions" value="9"/>
</dbReference>
<keyword evidence="4" id="KW-0964">Secreted</keyword>
<dbReference type="InterPro" id="IPR003146">
    <property type="entry name" value="M14A_act_pep"/>
</dbReference>
<gene>
    <name evidence="17" type="ORF">Cfor_07358</name>
</gene>
<comment type="similarity">
    <text evidence="3 14">Belongs to the peptidase M14 family.</text>
</comment>
<protein>
    <recommendedName>
        <fullName evidence="16">Peptidase M14 domain-containing protein</fullName>
    </recommendedName>
</protein>
<dbReference type="Pfam" id="PF00246">
    <property type="entry name" value="Peptidase_M14"/>
    <property type="match status" value="1"/>
</dbReference>
<evidence type="ECO:0000256" key="4">
    <source>
        <dbReference type="ARBA" id="ARBA00022525"/>
    </source>
</evidence>
<keyword evidence="7" id="KW-0479">Metal-binding</keyword>
<dbReference type="GO" id="GO:0008270">
    <property type="term" value="F:zinc ion binding"/>
    <property type="evidence" value="ECO:0007669"/>
    <property type="project" value="InterPro"/>
</dbReference>
<dbReference type="PANTHER" id="PTHR11705:SF89">
    <property type="entry name" value="PEPTIDASE M14 CARBOXYPEPTIDASE A DOMAIN-CONTAINING PROTEIN"/>
    <property type="match status" value="1"/>
</dbReference>
<dbReference type="GO" id="GO:0005615">
    <property type="term" value="C:extracellular space"/>
    <property type="evidence" value="ECO:0007669"/>
    <property type="project" value="TreeGrafter"/>
</dbReference>
<dbReference type="PANTHER" id="PTHR11705">
    <property type="entry name" value="PROTEASE FAMILY M14 CARBOXYPEPTIDASE A,B"/>
    <property type="match status" value="1"/>
</dbReference>
<dbReference type="PROSITE" id="PS00133">
    <property type="entry name" value="CARBOXYPEPT_ZN_2"/>
    <property type="match status" value="1"/>
</dbReference>
<keyword evidence="12" id="KW-1015">Disulfide bond</keyword>
<evidence type="ECO:0000256" key="13">
    <source>
        <dbReference type="ARBA" id="ARBA00057299"/>
    </source>
</evidence>
<dbReference type="InterPro" id="IPR057247">
    <property type="entry name" value="CARBOXYPEPT_ZN_2"/>
</dbReference>
<dbReference type="GO" id="GO:0006508">
    <property type="term" value="P:proteolysis"/>
    <property type="evidence" value="ECO:0007669"/>
    <property type="project" value="UniProtKB-KW"/>
</dbReference>